<feature type="modified residue" description="4-aspartylphosphate" evidence="14">
    <location>
        <position position="629"/>
    </location>
</feature>
<dbReference type="SUPFAM" id="SSF55874">
    <property type="entry name" value="ATPase domain of HSP90 chaperone/DNA topoisomerase II/histidine kinase"/>
    <property type="match status" value="1"/>
</dbReference>
<evidence type="ECO:0000256" key="15">
    <source>
        <dbReference type="SAM" id="Phobius"/>
    </source>
</evidence>
<dbReference type="InterPro" id="IPR004358">
    <property type="entry name" value="Sig_transdc_His_kin-like_C"/>
</dbReference>
<protein>
    <recommendedName>
        <fullName evidence="3">histidine kinase</fullName>
        <ecNumber evidence="3">2.7.13.3</ecNumber>
    </recommendedName>
</protein>
<evidence type="ECO:0000313" key="20">
    <source>
        <dbReference type="Proteomes" id="UP000658793"/>
    </source>
</evidence>
<evidence type="ECO:0000259" key="17">
    <source>
        <dbReference type="PROSITE" id="PS50110"/>
    </source>
</evidence>
<keyword evidence="8 15" id="KW-0812">Transmembrane</keyword>
<feature type="domain" description="HPt" evidence="18">
    <location>
        <begin position="729"/>
        <end position="821"/>
    </location>
</feature>
<feature type="modified residue" description="Phosphohistidine" evidence="13">
    <location>
        <position position="768"/>
    </location>
</feature>
<dbReference type="SMART" id="SM00388">
    <property type="entry name" value="HisKA"/>
    <property type="match status" value="1"/>
</dbReference>
<feature type="domain" description="Histidine kinase" evidence="16">
    <location>
        <begin position="341"/>
        <end position="559"/>
    </location>
</feature>
<evidence type="ECO:0000256" key="8">
    <source>
        <dbReference type="ARBA" id="ARBA00022692"/>
    </source>
</evidence>
<accession>A0ABQ1HDL5</accession>
<evidence type="ECO:0000256" key="10">
    <source>
        <dbReference type="ARBA" id="ARBA00022840"/>
    </source>
</evidence>
<evidence type="ECO:0000256" key="3">
    <source>
        <dbReference type="ARBA" id="ARBA00012438"/>
    </source>
</evidence>
<keyword evidence="12 15" id="KW-0472">Membrane</keyword>
<sequence length="821" mass="93011">MAERNFIKSKKQMGSKNSNIPVKVFISYMILVALVASVGWILYSENRDYSKIENKIAFEKNKVLKVSQLFSNVYQTESLARKTIQSNSEADYKNYILETDSLQKRISSLKKTLASEYQIKLLDSVTVLLTEKTQNIKQLKAIKNKTSDEASVNTAIKELTQLEFSLSKLKLEDFTKNPENLSSYHRKVLQNYIDYLNQNIPDDNSNTLTKKETDSILAASKRLLSKVKLETEKKKESLNIQESKLLTNELLISDQLRKVLRIIEQEILTSSIKNNTEKERSLKKINQIVTYAAILGLLLTIFFSILITSDFSKTQSYKKQLEIANFKTQNLLKNREQLISTVSHDLKTPLSTITGYAELLGNSTLTSKQNYYTNNIKNSSEYISRLVQDLLDFSQIEAGKINLEKNPFSLAETINEVAKNIQSVYPKKNIDLQISIDKKLQTPIIGDVFRLKQVLINIIGNAYKFTPEGYIKIVASVNSAENTALISIEDSGIGIEKESQNLIFEEFAQANENIEKKYGGTGLGLAISKKIITLLGGELYLKNSSKKGSCFEISLAVTFDKEATEEQINQSIYTPIWQNKTIVVVDDDTNLLQLTTEVLKQYYQVVSFSNADEALQNLAFKNFDVLITDIQMPEKDGFKLIEELQKMTAYSNQPLIAVTGRTDLSEDIYTNAGFITVLKKPFSPNILLQTIDAVFGKTTLPINQNELKNKPNPEELFSLTSLKSFLKNDEEAVKTVLQSFINTTNSNLILLENAIETAEYQKIKELAHKMAPMFKQIEATEIAPILDLLETHNLSKTELTIHFSDLKIKIEELFTALEKEI</sequence>
<evidence type="ECO:0000256" key="6">
    <source>
        <dbReference type="ARBA" id="ARBA00022553"/>
    </source>
</evidence>
<evidence type="ECO:0000259" key="18">
    <source>
        <dbReference type="PROSITE" id="PS50894"/>
    </source>
</evidence>
<evidence type="ECO:0000256" key="14">
    <source>
        <dbReference type="PROSITE-ProRule" id="PRU00169"/>
    </source>
</evidence>
<evidence type="ECO:0000256" key="7">
    <source>
        <dbReference type="ARBA" id="ARBA00022679"/>
    </source>
</evidence>
<keyword evidence="6 14" id="KW-0597">Phosphoprotein</keyword>
<organism evidence="19 20">
    <name type="scientific">Flavobacterium palustre</name>
    <dbReference type="NCBI Taxonomy" id="1476463"/>
    <lineage>
        <taxon>Bacteria</taxon>
        <taxon>Pseudomonadati</taxon>
        <taxon>Bacteroidota</taxon>
        <taxon>Flavobacteriia</taxon>
        <taxon>Flavobacteriales</taxon>
        <taxon>Flavobacteriaceae</taxon>
        <taxon>Flavobacterium</taxon>
    </lineage>
</organism>
<evidence type="ECO:0000313" key="19">
    <source>
        <dbReference type="EMBL" id="GGA70255.1"/>
    </source>
</evidence>
<dbReference type="RefSeq" id="WP_229732593.1">
    <property type="nucleotide sequence ID" value="NZ_BMGA01000001.1"/>
</dbReference>
<dbReference type="CDD" id="cd17546">
    <property type="entry name" value="REC_hyHK_CKI1_RcsC-like"/>
    <property type="match status" value="1"/>
</dbReference>
<dbReference type="InterPro" id="IPR008207">
    <property type="entry name" value="Sig_transdc_His_kin_Hpt_dom"/>
</dbReference>
<dbReference type="GO" id="GO:0016301">
    <property type="term" value="F:kinase activity"/>
    <property type="evidence" value="ECO:0007669"/>
    <property type="project" value="UniProtKB-KW"/>
</dbReference>
<dbReference type="SUPFAM" id="SSF47226">
    <property type="entry name" value="Histidine-containing phosphotransfer domain, HPT domain"/>
    <property type="match status" value="1"/>
</dbReference>
<evidence type="ECO:0000256" key="2">
    <source>
        <dbReference type="ARBA" id="ARBA00004429"/>
    </source>
</evidence>
<evidence type="ECO:0000256" key="5">
    <source>
        <dbReference type="ARBA" id="ARBA00022519"/>
    </source>
</evidence>
<dbReference type="Gene3D" id="3.30.565.10">
    <property type="entry name" value="Histidine kinase-like ATPase, C-terminal domain"/>
    <property type="match status" value="1"/>
</dbReference>
<dbReference type="Gene3D" id="1.20.120.160">
    <property type="entry name" value="HPT domain"/>
    <property type="match status" value="1"/>
</dbReference>
<dbReference type="InterPro" id="IPR001789">
    <property type="entry name" value="Sig_transdc_resp-reg_receiver"/>
</dbReference>
<dbReference type="Pfam" id="PF02518">
    <property type="entry name" value="HATPase_c"/>
    <property type="match status" value="1"/>
</dbReference>
<comment type="caution">
    <text evidence="19">The sequence shown here is derived from an EMBL/GenBank/DDBJ whole genome shotgun (WGS) entry which is preliminary data.</text>
</comment>
<dbReference type="Proteomes" id="UP000658793">
    <property type="component" value="Unassembled WGS sequence"/>
</dbReference>
<evidence type="ECO:0000256" key="1">
    <source>
        <dbReference type="ARBA" id="ARBA00000085"/>
    </source>
</evidence>
<dbReference type="PROSITE" id="PS50110">
    <property type="entry name" value="RESPONSE_REGULATORY"/>
    <property type="match status" value="1"/>
</dbReference>
<dbReference type="Pfam" id="PF00072">
    <property type="entry name" value="Response_reg"/>
    <property type="match status" value="1"/>
</dbReference>
<keyword evidence="20" id="KW-1185">Reference proteome</keyword>
<keyword evidence="11 15" id="KW-1133">Transmembrane helix</keyword>
<dbReference type="Gene3D" id="1.10.287.130">
    <property type="match status" value="1"/>
</dbReference>
<evidence type="ECO:0000256" key="11">
    <source>
        <dbReference type="ARBA" id="ARBA00022989"/>
    </source>
</evidence>
<dbReference type="PROSITE" id="PS50109">
    <property type="entry name" value="HIS_KIN"/>
    <property type="match status" value="1"/>
</dbReference>
<proteinExistence type="predicted"/>
<comment type="catalytic activity">
    <reaction evidence="1">
        <text>ATP + protein L-histidine = ADP + protein N-phospho-L-histidine.</text>
        <dbReference type="EC" id="2.7.13.3"/>
    </reaction>
</comment>
<dbReference type="Pfam" id="PF00512">
    <property type="entry name" value="HisKA"/>
    <property type="match status" value="1"/>
</dbReference>
<dbReference type="EMBL" id="BMGA01000001">
    <property type="protein sequence ID" value="GGA70255.1"/>
    <property type="molecule type" value="Genomic_DNA"/>
</dbReference>
<keyword evidence="10" id="KW-0547">Nucleotide-binding</keyword>
<dbReference type="InterPro" id="IPR036097">
    <property type="entry name" value="HisK_dim/P_sf"/>
</dbReference>
<dbReference type="PANTHER" id="PTHR43047:SF72">
    <property type="entry name" value="OSMOSENSING HISTIDINE PROTEIN KINASE SLN1"/>
    <property type="match status" value="1"/>
</dbReference>
<dbReference type="PRINTS" id="PR00344">
    <property type="entry name" value="BCTRLSENSOR"/>
</dbReference>
<evidence type="ECO:0000259" key="16">
    <source>
        <dbReference type="PROSITE" id="PS50109"/>
    </source>
</evidence>
<dbReference type="InterPro" id="IPR003594">
    <property type="entry name" value="HATPase_dom"/>
</dbReference>
<keyword evidence="4" id="KW-1003">Cell membrane</keyword>
<dbReference type="PROSITE" id="PS50894">
    <property type="entry name" value="HPT"/>
    <property type="match status" value="1"/>
</dbReference>
<reference evidence="20" key="1">
    <citation type="journal article" date="2019" name="Int. J. Syst. Evol. Microbiol.">
        <title>The Global Catalogue of Microorganisms (GCM) 10K type strain sequencing project: providing services to taxonomists for standard genome sequencing and annotation.</title>
        <authorList>
            <consortium name="The Broad Institute Genomics Platform"/>
            <consortium name="The Broad Institute Genome Sequencing Center for Infectious Disease"/>
            <person name="Wu L."/>
            <person name="Ma J."/>
        </authorList>
    </citation>
    <scope>NUCLEOTIDE SEQUENCE [LARGE SCALE GENOMIC DNA]</scope>
    <source>
        <strain evidence="20">CGMCC 1.12811</strain>
    </source>
</reference>
<keyword evidence="5" id="KW-0997">Cell inner membrane</keyword>
<dbReference type="CDD" id="cd00082">
    <property type="entry name" value="HisKA"/>
    <property type="match status" value="1"/>
</dbReference>
<name>A0ABQ1HDL5_9FLAO</name>
<keyword evidence="10" id="KW-0067">ATP-binding</keyword>
<dbReference type="PANTHER" id="PTHR43047">
    <property type="entry name" value="TWO-COMPONENT HISTIDINE PROTEIN KINASE"/>
    <property type="match status" value="1"/>
</dbReference>
<comment type="subcellular location">
    <subcellularLocation>
        <location evidence="2">Cell inner membrane</location>
        <topology evidence="2">Multi-pass membrane protein</topology>
    </subcellularLocation>
</comment>
<dbReference type="SUPFAM" id="SSF52172">
    <property type="entry name" value="CheY-like"/>
    <property type="match status" value="1"/>
</dbReference>
<dbReference type="InterPro" id="IPR036890">
    <property type="entry name" value="HATPase_C_sf"/>
</dbReference>
<keyword evidence="7" id="KW-0808">Transferase</keyword>
<keyword evidence="9 19" id="KW-0418">Kinase</keyword>
<dbReference type="InterPro" id="IPR005467">
    <property type="entry name" value="His_kinase_dom"/>
</dbReference>
<dbReference type="CDD" id="cd16922">
    <property type="entry name" value="HATPase_EvgS-ArcB-TorS-like"/>
    <property type="match status" value="1"/>
</dbReference>
<feature type="domain" description="Response regulatory" evidence="17">
    <location>
        <begin position="581"/>
        <end position="695"/>
    </location>
</feature>
<evidence type="ECO:0000256" key="9">
    <source>
        <dbReference type="ARBA" id="ARBA00022777"/>
    </source>
</evidence>
<dbReference type="InterPro" id="IPR036641">
    <property type="entry name" value="HPT_dom_sf"/>
</dbReference>
<feature type="transmembrane region" description="Helical" evidence="15">
    <location>
        <begin position="20"/>
        <end position="43"/>
    </location>
</feature>
<dbReference type="InterPro" id="IPR011006">
    <property type="entry name" value="CheY-like_superfamily"/>
</dbReference>
<dbReference type="SMART" id="SM00448">
    <property type="entry name" value="REC"/>
    <property type="match status" value="1"/>
</dbReference>
<evidence type="ECO:0000256" key="13">
    <source>
        <dbReference type="PROSITE-ProRule" id="PRU00110"/>
    </source>
</evidence>
<evidence type="ECO:0000256" key="4">
    <source>
        <dbReference type="ARBA" id="ARBA00022475"/>
    </source>
</evidence>
<dbReference type="Gene3D" id="3.40.50.2300">
    <property type="match status" value="1"/>
</dbReference>
<evidence type="ECO:0000256" key="12">
    <source>
        <dbReference type="ARBA" id="ARBA00023136"/>
    </source>
</evidence>
<dbReference type="SUPFAM" id="SSF47384">
    <property type="entry name" value="Homodimeric domain of signal transducing histidine kinase"/>
    <property type="match status" value="1"/>
</dbReference>
<feature type="transmembrane region" description="Helical" evidence="15">
    <location>
        <begin position="288"/>
        <end position="307"/>
    </location>
</feature>
<dbReference type="SMART" id="SM00387">
    <property type="entry name" value="HATPase_c"/>
    <property type="match status" value="1"/>
</dbReference>
<gene>
    <name evidence="19" type="ORF">GCM10008015_08820</name>
</gene>
<dbReference type="InterPro" id="IPR003661">
    <property type="entry name" value="HisK_dim/P_dom"/>
</dbReference>
<dbReference type="EC" id="2.7.13.3" evidence="3"/>